<evidence type="ECO:0000313" key="4">
    <source>
        <dbReference type="Proteomes" id="UP000007879"/>
    </source>
</evidence>
<evidence type="ECO:0000313" key="3">
    <source>
        <dbReference type="EnsemblMetazoa" id="XP_011409391.1"/>
    </source>
</evidence>
<sequence>MASIRSVSYQPEQRNRHSTVKIGDYLYMWGGYPSGVHETDESEKKKAIASLMEVYHLPSGIWQQRPTSGTPPPGVWGHSSIAIGRDIYYFGGACGGYYNSLYCFNVDSFNWRELSPSSSAHGPMMKAHCGMVAVHFHHEDYLAIIGGRTSSYAPKQPNARYEDAGFGSST</sequence>
<dbReference type="Pfam" id="PF24681">
    <property type="entry name" value="Kelch_KLHDC2_KLHL20_DRC7"/>
    <property type="match status" value="1"/>
</dbReference>
<keyword evidence="2" id="KW-0677">Repeat</keyword>
<organism evidence="3 4">
    <name type="scientific">Amphimedon queenslandica</name>
    <name type="common">Sponge</name>
    <dbReference type="NCBI Taxonomy" id="400682"/>
    <lineage>
        <taxon>Eukaryota</taxon>
        <taxon>Metazoa</taxon>
        <taxon>Porifera</taxon>
        <taxon>Demospongiae</taxon>
        <taxon>Heteroscleromorpha</taxon>
        <taxon>Haplosclerida</taxon>
        <taxon>Niphatidae</taxon>
        <taxon>Amphimedon</taxon>
    </lineage>
</organism>
<evidence type="ECO:0008006" key="5">
    <source>
        <dbReference type="Google" id="ProtNLM"/>
    </source>
</evidence>
<name>A0AAN0ITI6_AMPQE</name>
<dbReference type="Proteomes" id="UP000007879">
    <property type="component" value="Unassembled WGS sequence"/>
</dbReference>
<dbReference type="InterPro" id="IPR015915">
    <property type="entry name" value="Kelch-typ_b-propeller"/>
</dbReference>
<evidence type="ECO:0000256" key="1">
    <source>
        <dbReference type="ARBA" id="ARBA00022441"/>
    </source>
</evidence>
<evidence type="ECO:0000256" key="2">
    <source>
        <dbReference type="ARBA" id="ARBA00022737"/>
    </source>
</evidence>
<dbReference type="KEGG" id="aqu:105316265"/>
<dbReference type="SUPFAM" id="SSF50965">
    <property type="entry name" value="Galactose oxidase, central domain"/>
    <property type="match status" value="1"/>
</dbReference>
<reference evidence="3" key="2">
    <citation type="submission" date="2024-06" db="UniProtKB">
        <authorList>
            <consortium name="EnsemblMetazoa"/>
        </authorList>
    </citation>
    <scope>IDENTIFICATION</scope>
</reference>
<reference evidence="4" key="1">
    <citation type="journal article" date="2010" name="Nature">
        <title>The Amphimedon queenslandica genome and the evolution of animal complexity.</title>
        <authorList>
            <person name="Srivastava M."/>
            <person name="Simakov O."/>
            <person name="Chapman J."/>
            <person name="Fahey B."/>
            <person name="Gauthier M.E."/>
            <person name="Mitros T."/>
            <person name="Richards G.S."/>
            <person name="Conaco C."/>
            <person name="Dacre M."/>
            <person name="Hellsten U."/>
            <person name="Larroux C."/>
            <person name="Putnam N.H."/>
            <person name="Stanke M."/>
            <person name="Adamska M."/>
            <person name="Darling A."/>
            <person name="Degnan S.M."/>
            <person name="Oakley T.H."/>
            <person name="Plachetzki D.C."/>
            <person name="Zhai Y."/>
            <person name="Adamski M."/>
            <person name="Calcino A."/>
            <person name="Cummins S.F."/>
            <person name="Goodstein D.M."/>
            <person name="Harris C."/>
            <person name="Jackson D.J."/>
            <person name="Leys S.P."/>
            <person name="Shu S."/>
            <person name="Woodcroft B.J."/>
            <person name="Vervoort M."/>
            <person name="Kosik K.S."/>
            <person name="Manning G."/>
            <person name="Degnan B.M."/>
            <person name="Rokhsar D.S."/>
        </authorList>
    </citation>
    <scope>NUCLEOTIDE SEQUENCE [LARGE SCALE GENOMIC DNA]</scope>
</reference>
<keyword evidence="4" id="KW-1185">Reference proteome</keyword>
<dbReference type="PANTHER" id="PTHR46093:SF18">
    <property type="entry name" value="FIBRONECTIN TYPE-III DOMAIN-CONTAINING PROTEIN"/>
    <property type="match status" value="1"/>
</dbReference>
<accession>A0AAN0ITI6</accession>
<dbReference type="PANTHER" id="PTHR46093">
    <property type="entry name" value="ACYL-COA-BINDING DOMAIN-CONTAINING PROTEIN 5"/>
    <property type="match status" value="1"/>
</dbReference>
<dbReference type="InterPro" id="IPR011043">
    <property type="entry name" value="Gal_Oxase/kelch_b-propeller"/>
</dbReference>
<dbReference type="AlphaFoldDB" id="A0AAN0ITI6"/>
<dbReference type="Gene3D" id="2.120.10.80">
    <property type="entry name" value="Kelch-type beta propeller"/>
    <property type="match status" value="1"/>
</dbReference>
<protein>
    <recommendedName>
        <fullName evidence="5">Kelch domain-containing protein</fullName>
    </recommendedName>
</protein>
<dbReference type="GeneID" id="105316265"/>
<dbReference type="EnsemblMetazoa" id="XM_011411089.1">
    <property type="protein sequence ID" value="XP_011409391.1"/>
    <property type="gene ID" value="LOC105316265"/>
</dbReference>
<keyword evidence="1" id="KW-0880">Kelch repeat</keyword>
<dbReference type="RefSeq" id="XP_011409391.1">
    <property type="nucleotide sequence ID" value="XM_011411089.1"/>
</dbReference>
<proteinExistence type="predicted"/>